<feature type="compositionally biased region" description="Low complexity" evidence="1">
    <location>
        <begin position="157"/>
        <end position="173"/>
    </location>
</feature>
<dbReference type="GeneID" id="37271594"/>
<keyword evidence="2" id="KW-0732">Signal</keyword>
<feature type="compositionally biased region" description="Pro residues" evidence="1">
    <location>
        <begin position="522"/>
        <end position="532"/>
    </location>
</feature>
<feature type="compositionally biased region" description="Pro residues" evidence="1">
    <location>
        <begin position="144"/>
        <end position="156"/>
    </location>
</feature>
<evidence type="ECO:0000313" key="3">
    <source>
        <dbReference type="EMBL" id="PWN98712.1"/>
    </source>
</evidence>
<gene>
    <name evidence="3" type="ORF">FA09DRAFT_338012</name>
</gene>
<feature type="signal peptide" evidence="2">
    <location>
        <begin position="1"/>
        <end position="16"/>
    </location>
</feature>
<protein>
    <recommendedName>
        <fullName evidence="5">CBM-cenC domain-containing protein</fullName>
    </recommendedName>
</protein>
<evidence type="ECO:0008006" key="5">
    <source>
        <dbReference type="Google" id="ProtNLM"/>
    </source>
</evidence>
<sequence length="832" mass="89598">MRFLPLLLAALPLVAALPAPAEPANASAVVGNERHLGWPCTKSSQCGTKDLYCRRGKCDVRKKLGSKCYKSIGCISNKCSEKRCVAGAVLTLGERCETSKSCASTYCGKSKCAVPQPVGADCYKSAGCLSGICTDHKCAAPATTPNPDPTTPPTTPKDPSAPQDPSSPQDPSTPTNPTPNPPTDEVGNVSDNGHFEDDEAGLAPWQTIGETKRSDVDYTAWDGTHYAILEVNEAGGPGLYQQPYTEPPPTRRDGLEARDTQIPSAYDVSLRYRVNKIANAGAKGCRLAVLYDGKAPDASGVVRYTSASSEWKELRANVKSDEAIQYLFIVMDCPDGGTTTVHIDDINFVPLAPEEPAFTPTDVAMNGGFESGDDFWTFEGNAELSTAYPAADGIYTARLYDDGGFVRQLIELPAGTKVQGFHSYDVKFKYRLVSYAQGDANVGVPACRLDVSRDDERPTKQLELGAGDVGLSFVDVTVTVTSDQDFVKAIMIDLYCGDHENAKAEILIDAVQILSRNYTPPTTTPTPTPTPEPTKTEPTNVARNPGFESGKDQWIFAGQSSIGTENSNFDEQYAVLTDQSSISQVITMPAESKYDGYYSYDLKFKYRVPTYSGTSGSYCMLYAATDRKSWYMSSVVTITKADTAWTDYAATVDSDGAFIEKVSVGLICSGGSTMNLNIDQVQFVPGKYLPPLNDVCVNGSFEDDTIAPWAATLATRADGSGNSGTHYALLSSSGSNLAKLTQTIVLPARYPEDGSDGYHSYKVSLAYKVSAFTQGEADPGTESCYFGLSWNDNGDAERRGQHQQDLDLFQCTVSASSAFLQVDSVQFKPVKN</sequence>
<evidence type="ECO:0000256" key="2">
    <source>
        <dbReference type="SAM" id="SignalP"/>
    </source>
</evidence>
<feature type="region of interest" description="Disordered" evidence="1">
    <location>
        <begin position="518"/>
        <end position="547"/>
    </location>
</feature>
<accession>A0A316ZCQ3</accession>
<dbReference type="Gene3D" id="2.60.120.260">
    <property type="entry name" value="Galactose-binding domain-like"/>
    <property type="match status" value="4"/>
</dbReference>
<dbReference type="OrthoDB" id="2547892at2759"/>
<evidence type="ECO:0000313" key="4">
    <source>
        <dbReference type="Proteomes" id="UP000245946"/>
    </source>
</evidence>
<dbReference type="RefSeq" id="XP_025598991.1">
    <property type="nucleotide sequence ID" value="XM_025744050.1"/>
</dbReference>
<feature type="region of interest" description="Disordered" evidence="1">
    <location>
        <begin position="143"/>
        <end position="208"/>
    </location>
</feature>
<dbReference type="Proteomes" id="UP000245946">
    <property type="component" value="Unassembled WGS sequence"/>
</dbReference>
<proteinExistence type="predicted"/>
<organism evidence="3 4">
    <name type="scientific">Tilletiopsis washingtonensis</name>
    <dbReference type="NCBI Taxonomy" id="58919"/>
    <lineage>
        <taxon>Eukaryota</taxon>
        <taxon>Fungi</taxon>
        <taxon>Dikarya</taxon>
        <taxon>Basidiomycota</taxon>
        <taxon>Ustilaginomycotina</taxon>
        <taxon>Exobasidiomycetes</taxon>
        <taxon>Entylomatales</taxon>
        <taxon>Entylomatales incertae sedis</taxon>
        <taxon>Tilletiopsis</taxon>
    </lineage>
</organism>
<evidence type="ECO:0000256" key="1">
    <source>
        <dbReference type="SAM" id="MobiDB-lite"/>
    </source>
</evidence>
<reference evidence="3 4" key="1">
    <citation type="journal article" date="2018" name="Mol. Biol. Evol.">
        <title>Broad Genomic Sampling Reveals a Smut Pathogenic Ancestry of the Fungal Clade Ustilaginomycotina.</title>
        <authorList>
            <person name="Kijpornyongpan T."/>
            <person name="Mondo S.J."/>
            <person name="Barry K."/>
            <person name="Sandor L."/>
            <person name="Lee J."/>
            <person name="Lipzen A."/>
            <person name="Pangilinan J."/>
            <person name="LaButti K."/>
            <person name="Hainaut M."/>
            <person name="Henrissat B."/>
            <person name="Grigoriev I.V."/>
            <person name="Spatafora J.W."/>
            <person name="Aime M.C."/>
        </authorList>
    </citation>
    <scope>NUCLEOTIDE SEQUENCE [LARGE SCALE GENOMIC DNA]</scope>
    <source>
        <strain evidence="3 4">MCA 4186</strain>
    </source>
</reference>
<feature type="chain" id="PRO_5016375080" description="CBM-cenC domain-containing protein" evidence="2">
    <location>
        <begin position="17"/>
        <end position="832"/>
    </location>
</feature>
<name>A0A316ZCQ3_9BASI</name>
<dbReference type="AlphaFoldDB" id="A0A316ZCQ3"/>
<keyword evidence="4" id="KW-1185">Reference proteome</keyword>
<dbReference type="EMBL" id="KZ819290">
    <property type="protein sequence ID" value="PWN98712.1"/>
    <property type="molecule type" value="Genomic_DNA"/>
</dbReference>